<protein>
    <submittedName>
        <fullName evidence="1">DUF6932 family protein</fullName>
    </submittedName>
</protein>
<name>A0ABV9TMY6_9MICC</name>
<dbReference type="Pfam" id="PF22014">
    <property type="entry name" value="DUF6932"/>
    <property type="match status" value="1"/>
</dbReference>
<accession>A0ABV9TMY6</accession>
<evidence type="ECO:0000313" key="2">
    <source>
        <dbReference type="Proteomes" id="UP001595797"/>
    </source>
</evidence>
<dbReference type="RefSeq" id="WP_277550204.1">
    <property type="nucleotide sequence ID" value="NZ_JARAMH010000002.1"/>
</dbReference>
<dbReference type="InterPro" id="IPR053860">
    <property type="entry name" value="DUF6932"/>
</dbReference>
<organism evidence="1 2">
    <name type="scientific">Kocuria oceani</name>
    <dbReference type="NCBI Taxonomy" id="988827"/>
    <lineage>
        <taxon>Bacteria</taxon>
        <taxon>Bacillati</taxon>
        <taxon>Actinomycetota</taxon>
        <taxon>Actinomycetes</taxon>
        <taxon>Micrococcales</taxon>
        <taxon>Micrococcaceae</taxon>
        <taxon>Kocuria</taxon>
    </lineage>
</organism>
<keyword evidence="2" id="KW-1185">Reference proteome</keyword>
<dbReference type="Proteomes" id="UP001595797">
    <property type="component" value="Unassembled WGS sequence"/>
</dbReference>
<proteinExistence type="predicted"/>
<reference evidence="2" key="1">
    <citation type="journal article" date="2019" name="Int. J. Syst. Evol. Microbiol.">
        <title>The Global Catalogue of Microorganisms (GCM) 10K type strain sequencing project: providing services to taxonomists for standard genome sequencing and annotation.</title>
        <authorList>
            <consortium name="The Broad Institute Genomics Platform"/>
            <consortium name="The Broad Institute Genome Sequencing Center for Infectious Disease"/>
            <person name="Wu L."/>
            <person name="Ma J."/>
        </authorList>
    </citation>
    <scope>NUCLEOTIDE SEQUENCE [LARGE SCALE GENOMIC DNA]</scope>
    <source>
        <strain evidence="2">CGMCC 4.6946</strain>
    </source>
</reference>
<evidence type="ECO:0000313" key="1">
    <source>
        <dbReference type="EMBL" id="MFC4905462.1"/>
    </source>
</evidence>
<sequence length="185" mass="21102">MIPPIDHTTGYLPPGRYRTSLDEIEREYAEVNDHRRELWAEWSEVTTFVRGIVPVAMVWIGGSFLSSKDAPGDVDCVYILEEKLLDGITDPRERMTMQVIASNATQSVWGRRIDTFVIPWYANATPQRDIALGYYTARGYWDDFWGRTRSSGSGNKQDRQAAMPRRGYLEVSIDGFQETGHVFTG</sequence>
<gene>
    <name evidence="1" type="ORF">ACFPCS_18015</name>
</gene>
<dbReference type="EMBL" id="JBHSIW010000025">
    <property type="protein sequence ID" value="MFC4905462.1"/>
    <property type="molecule type" value="Genomic_DNA"/>
</dbReference>
<comment type="caution">
    <text evidence="1">The sequence shown here is derived from an EMBL/GenBank/DDBJ whole genome shotgun (WGS) entry which is preliminary data.</text>
</comment>